<dbReference type="InterPro" id="IPR011711">
    <property type="entry name" value="GntR_C"/>
</dbReference>
<organism evidence="5 6">
    <name type="scientific">Stappia sediminis</name>
    <dbReference type="NCBI Taxonomy" id="2692190"/>
    <lineage>
        <taxon>Bacteria</taxon>
        <taxon>Pseudomonadati</taxon>
        <taxon>Pseudomonadota</taxon>
        <taxon>Alphaproteobacteria</taxon>
        <taxon>Hyphomicrobiales</taxon>
        <taxon>Stappiaceae</taxon>
        <taxon>Stappia</taxon>
    </lineage>
</organism>
<accession>A0A7X3LRU9</accession>
<dbReference type="CDD" id="cd07377">
    <property type="entry name" value="WHTH_GntR"/>
    <property type="match status" value="1"/>
</dbReference>
<dbReference type="Gene3D" id="1.20.120.530">
    <property type="entry name" value="GntR ligand-binding domain-like"/>
    <property type="match status" value="1"/>
</dbReference>
<dbReference type="RefSeq" id="WP_160774225.1">
    <property type="nucleotide sequence ID" value="NZ_WUMV01000002.1"/>
</dbReference>
<name>A0A7X3LRU9_9HYPH</name>
<dbReference type="Gene3D" id="1.10.10.10">
    <property type="entry name" value="Winged helix-like DNA-binding domain superfamily/Winged helix DNA-binding domain"/>
    <property type="match status" value="1"/>
</dbReference>
<dbReference type="AlphaFoldDB" id="A0A7X3LRU9"/>
<dbReference type="PANTHER" id="PTHR43537:SF5">
    <property type="entry name" value="UXU OPERON TRANSCRIPTIONAL REGULATOR"/>
    <property type="match status" value="1"/>
</dbReference>
<dbReference type="PROSITE" id="PS50949">
    <property type="entry name" value="HTH_GNTR"/>
    <property type="match status" value="1"/>
</dbReference>
<dbReference type="SUPFAM" id="SSF46785">
    <property type="entry name" value="Winged helix' DNA-binding domain"/>
    <property type="match status" value="1"/>
</dbReference>
<dbReference type="PRINTS" id="PR00035">
    <property type="entry name" value="HTHGNTR"/>
</dbReference>
<dbReference type="SMART" id="SM00345">
    <property type="entry name" value="HTH_GNTR"/>
    <property type="match status" value="1"/>
</dbReference>
<sequence>MAASTAKGALTVDVASPDGSAVDHVVHQIRELIAQAGLKVGDSLPAERELCAQFNASRNTVREAMRILKAYGLVEVRPKVGATITDNRMSRAIELFSFATMEVSRKTFSDVQAFRDLLEVGSVERIFDRLCERDIEELHAINADLAGIHDLEEASEVDFAFHVRLISILDNTAILDVYKVMKPIILRIMLKGKTRRTFKTETFSEHEGVIEALANRDRLSFQYRLRTHLMTGFKYFNEEMEASA</sequence>
<dbReference type="PANTHER" id="PTHR43537">
    <property type="entry name" value="TRANSCRIPTIONAL REGULATOR, GNTR FAMILY"/>
    <property type="match status" value="1"/>
</dbReference>
<dbReference type="GO" id="GO:0003677">
    <property type="term" value="F:DNA binding"/>
    <property type="evidence" value="ECO:0007669"/>
    <property type="project" value="UniProtKB-KW"/>
</dbReference>
<gene>
    <name evidence="5" type="ORF">GR183_03490</name>
</gene>
<dbReference type="GO" id="GO:0003700">
    <property type="term" value="F:DNA-binding transcription factor activity"/>
    <property type="evidence" value="ECO:0007669"/>
    <property type="project" value="InterPro"/>
</dbReference>
<dbReference type="InterPro" id="IPR036390">
    <property type="entry name" value="WH_DNA-bd_sf"/>
</dbReference>
<protein>
    <submittedName>
        <fullName evidence="5">GntR family transcriptional regulator</fullName>
    </submittedName>
</protein>
<keyword evidence="1" id="KW-0805">Transcription regulation</keyword>
<feature type="domain" description="HTH gntR-type" evidence="4">
    <location>
        <begin position="19"/>
        <end position="87"/>
    </location>
</feature>
<keyword evidence="3" id="KW-0804">Transcription</keyword>
<dbReference type="Pfam" id="PF00392">
    <property type="entry name" value="GntR"/>
    <property type="match status" value="1"/>
</dbReference>
<comment type="caution">
    <text evidence="5">The sequence shown here is derived from an EMBL/GenBank/DDBJ whole genome shotgun (WGS) entry which is preliminary data.</text>
</comment>
<dbReference type="InterPro" id="IPR000524">
    <property type="entry name" value="Tscrpt_reg_HTH_GntR"/>
</dbReference>
<dbReference type="SUPFAM" id="SSF48008">
    <property type="entry name" value="GntR ligand-binding domain-like"/>
    <property type="match status" value="1"/>
</dbReference>
<dbReference type="Proteomes" id="UP000433101">
    <property type="component" value="Unassembled WGS sequence"/>
</dbReference>
<dbReference type="InterPro" id="IPR008920">
    <property type="entry name" value="TF_FadR/GntR_C"/>
</dbReference>
<dbReference type="SMART" id="SM00895">
    <property type="entry name" value="FCD"/>
    <property type="match status" value="1"/>
</dbReference>
<evidence type="ECO:0000256" key="2">
    <source>
        <dbReference type="ARBA" id="ARBA00023125"/>
    </source>
</evidence>
<dbReference type="EMBL" id="WUMV01000002">
    <property type="protein sequence ID" value="MXN63957.1"/>
    <property type="molecule type" value="Genomic_DNA"/>
</dbReference>
<keyword evidence="6" id="KW-1185">Reference proteome</keyword>
<evidence type="ECO:0000313" key="6">
    <source>
        <dbReference type="Proteomes" id="UP000433101"/>
    </source>
</evidence>
<dbReference type="InterPro" id="IPR036388">
    <property type="entry name" value="WH-like_DNA-bd_sf"/>
</dbReference>
<evidence type="ECO:0000256" key="1">
    <source>
        <dbReference type="ARBA" id="ARBA00023015"/>
    </source>
</evidence>
<dbReference type="Pfam" id="PF07729">
    <property type="entry name" value="FCD"/>
    <property type="match status" value="1"/>
</dbReference>
<evidence type="ECO:0000256" key="3">
    <source>
        <dbReference type="ARBA" id="ARBA00023163"/>
    </source>
</evidence>
<evidence type="ECO:0000259" key="4">
    <source>
        <dbReference type="PROSITE" id="PS50949"/>
    </source>
</evidence>
<reference evidence="5 6" key="1">
    <citation type="submission" date="2019-12" db="EMBL/GenBank/DDBJ databases">
        <authorList>
            <person name="Li M."/>
        </authorList>
    </citation>
    <scope>NUCLEOTIDE SEQUENCE [LARGE SCALE GENOMIC DNA]</scope>
    <source>
        <strain evidence="5 6">GBMRC 2046</strain>
    </source>
</reference>
<proteinExistence type="predicted"/>
<evidence type="ECO:0000313" key="5">
    <source>
        <dbReference type="EMBL" id="MXN63957.1"/>
    </source>
</evidence>
<keyword evidence="2" id="KW-0238">DNA-binding</keyword>